<comment type="similarity">
    <text evidence="1">Belongs to the eukaryotic initiation factor 4E family.</text>
</comment>
<dbReference type="GO" id="GO:0000340">
    <property type="term" value="F:RNA 7-methylguanosine cap binding"/>
    <property type="evidence" value="ECO:0007669"/>
    <property type="project" value="TreeGrafter"/>
</dbReference>
<gene>
    <name evidence="3" type="ORF">AZE42_03251</name>
</gene>
<dbReference type="STRING" id="180088.A0A1J8QKQ1"/>
<comment type="caution">
    <text evidence="3">The sequence shown here is derived from an EMBL/GenBank/DDBJ whole genome shotgun (WGS) entry which is preliminary data.</text>
</comment>
<dbReference type="EMBL" id="LVVM01000089">
    <property type="protein sequence ID" value="OJA21549.1"/>
    <property type="molecule type" value="Genomic_DNA"/>
</dbReference>
<keyword evidence="1" id="KW-0648">Protein biosynthesis</keyword>
<dbReference type="PANTHER" id="PTHR11960">
    <property type="entry name" value="EUKARYOTIC TRANSLATION INITIATION FACTOR 4E RELATED"/>
    <property type="match status" value="1"/>
</dbReference>
<dbReference type="InterPro" id="IPR023398">
    <property type="entry name" value="TIF_eIF4e-like"/>
</dbReference>
<proteinExistence type="inferred from homology"/>
<feature type="compositionally biased region" description="Basic and acidic residues" evidence="2">
    <location>
        <begin position="97"/>
        <end position="106"/>
    </location>
</feature>
<dbReference type="Gene3D" id="3.30.760.10">
    <property type="entry name" value="RNA Cap, Translation Initiation Factor Eif4e"/>
    <property type="match status" value="1"/>
</dbReference>
<dbReference type="GO" id="GO:0003743">
    <property type="term" value="F:translation initiation factor activity"/>
    <property type="evidence" value="ECO:0007669"/>
    <property type="project" value="UniProtKB-KW"/>
</dbReference>
<feature type="compositionally biased region" description="Low complexity" evidence="2">
    <location>
        <begin position="66"/>
        <end position="85"/>
    </location>
</feature>
<dbReference type="SUPFAM" id="SSF55418">
    <property type="entry name" value="eIF4e-like"/>
    <property type="match status" value="1"/>
</dbReference>
<dbReference type="InterPro" id="IPR001040">
    <property type="entry name" value="TIF_eIF_4E"/>
</dbReference>
<reference evidence="3 4" key="1">
    <citation type="submission" date="2016-03" db="EMBL/GenBank/DDBJ databases">
        <title>Comparative genomics of the ectomycorrhizal sister species Rhizopogon vinicolor and Rhizopogon vesiculosus (Basidiomycota: Boletales) reveals a divergence of the mating type B locus.</title>
        <authorList>
            <person name="Mujic A.B."/>
            <person name="Kuo A."/>
            <person name="Tritt A."/>
            <person name="Lipzen A."/>
            <person name="Chen C."/>
            <person name="Johnson J."/>
            <person name="Sharma A."/>
            <person name="Barry K."/>
            <person name="Grigoriev I.V."/>
            <person name="Spatafora J.W."/>
        </authorList>
    </citation>
    <scope>NUCLEOTIDE SEQUENCE [LARGE SCALE GENOMIC DNA]</scope>
    <source>
        <strain evidence="3 4">AM-OR11-056</strain>
    </source>
</reference>
<name>A0A1J8QKQ1_9AGAM</name>
<dbReference type="PANTHER" id="PTHR11960:SF18">
    <property type="entry name" value="EUKARYOTIC TRANSLATION INITIATION FACTOR 4E HOMOLOGOUS PROTEIN, ISOFORM B"/>
    <property type="match status" value="1"/>
</dbReference>
<keyword evidence="1" id="KW-0694">RNA-binding</keyword>
<feature type="region of interest" description="Disordered" evidence="2">
    <location>
        <begin position="66"/>
        <end position="111"/>
    </location>
</feature>
<evidence type="ECO:0000256" key="2">
    <source>
        <dbReference type="SAM" id="MobiDB-lite"/>
    </source>
</evidence>
<accession>A0A1J8QKQ1</accession>
<dbReference type="AlphaFoldDB" id="A0A1J8QKQ1"/>
<dbReference type="GO" id="GO:0016281">
    <property type="term" value="C:eukaryotic translation initiation factor 4F complex"/>
    <property type="evidence" value="ECO:0007669"/>
    <property type="project" value="TreeGrafter"/>
</dbReference>
<keyword evidence="4" id="KW-1185">Reference proteome</keyword>
<dbReference type="Pfam" id="PF01652">
    <property type="entry name" value="IF4E"/>
    <property type="match status" value="1"/>
</dbReference>
<evidence type="ECO:0000313" key="4">
    <source>
        <dbReference type="Proteomes" id="UP000183567"/>
    </source>
</evidence>
<evidence type="ECO:0000313" key="3">
    <source>
        <dbReference type="EMBL" id="OJA21549.1"/>
    </source>
</evidence>
<dbReference type="Proteomes" id="UP000183567">
    <property type="component" value="Unassembled WGS sequence"/>
</dbReference>
<protein>
    <recommendedName>
        <fullName evidence="5">Eukaryotic translation initiation factor 4E</fullName>
    </recommendedName>
</protein>
<keyword evidence="1" id="KW-0396">Initiation factor</keyword>
<evidence type="ECO:0000256" key="1">
    <source>
        <dbReference type="RuleBase" id="RU004374"/>
    </source>
</evidence>
<feature type="non-terminal residue" evidence="3">
    <location>
        <position position="1"/>
    </location>
</feature>
<evidence type="ECO:0008006" key="5">
    <source>
        <dbReference type="Google" id="ProtNLM"/>
    </source>
</evidence>
<dbReference type="OrthoDB" id="590761at2759"/>
<sequence length="312" mass="34733">DFVSTRCAVSTFFILTDLTGCTCNRLTPELSFSSNFIPLFIPTMAGYFSNHSQFQTRFANAASNTNTTTATTTPAIPAEARPRAPASRHFSTSVVHPPHEDRDRGADVPVSPPVHPLRNTWVFWFRQQRAPGNKITNYEEGIKKIASFSSVESFWALQTHLSPPSALVPTTDYLLFHAGVRRPVWEDPLNRAGGKWIVRLRKGVADRIWEDLVMGVVGDMFDECGGDGEDGECPEICGCTISVRQSEDIVSLWNRVDGDIKVREKIRDTLRVVLNLPPSTIMEYKSNNDSMQDKSSFRNSAIDRIPIIAAAS</sequence>
<organism evidence="3 4">
    <name type="scientific">Rhizopogon vesiculosus</name>
    <dbReference type="NCBI Taxonomy" id="180088"/>
    <lineage>
        <taxon>Eukaryota</taxon>
        <taxon>Fungi</taxon>
        <taxon>Dikarya</taxon>
        <taxon>Basidiomycota</taxon>
        <taxon>Agaricomycotina</taxon>
        <taxon>Agaricomycetes</taxon>
        <taxon>Agaricomycetidae</taxon>
        <taxon>Boletales</taxon>
        <taxon>Suillineae</taxon>
        <taxon>Rhizopogonaceae</taxon>
        <taxon>Rhizopogon</taxon>
    </lineage>
</organism>